<gene>
    <name evidence="2" type="ORF">PR001_g32572</name>
</gene>
<evidence type="ECO:0000256" key="1">
    <source>
        <dbReference type="SAM" id="MobiDB-lite"/>
    </source>
</evidence>
<dbReference type="SUPFAM" id="SSF50985">
    <property type="entry name" value="RCC1/BLIP-II"/>
    <property type="match status" value="1"/>
</dbReference>
<dbReference type="AlphaFoldDB" id="A0A6A3GKE2"/>
<evidence type="ECO:0000313" key="3">
    <source>
        <dbReference type="Proteomes" id="UP000429607"/>
    </source>
</evidence>
<feature type="compositionally biased region" description="Basic and acidic residues" evidence="1">
    <location>
        <begin position="195"/>
        <end position="209"/>
    </location>
</feature>
<sequence length="269" mass="29714">MLPYVQFKKAWLTVVDVQAELRLRGERFNRFLPNSILAKKLAMLVNSEEKQEAMTLLEANNTLSDEIVAAKRRELVKKAHLLARVTLAEALDAAGQVYVFGKGAYQRFDSEPREPDFVEFMEYSVVRDLWHQRVAPPGTTSISPASAGAKADSSTPAASKDAKSPSNLKPMANSASRAKSTDTEDNSSSINDDDGDHKRPSPSRTKLETSARAFANRQVSKATAFLWGKRVTQVACGAAVAYALTDAGEVFCWGGNKRQWRYFYDEVTA</sequence>
<dbReference type="Gene3D" id="2.130.10.30">
    <property type="entry name" value="Regulator of chromosome condensation 1/beta-lactamase-inhibitor protein II"/>
    <property type="match status" value="1"/>
</dbReference>
<dbReference type="InterPro" id="IPR009091">
    <property type="entry name" value="RCC1/BLIP-II"/>
</dbReference>
<protein>
    <submittedName>
        <fullName evidence="2">Uncharacterized protein</fullName>
    </submittedName>
</protein>
<proteinExistence type="predicted"/>
<evidence type="ECO:0000313" key="2">
    <source>
        <dbReference type="EMBL" id="KAE8954248.1"/>
    </source>
</evidence>
<comment type="caution">
    <text evidence="2">The sequence shown here is derived from an EMBL/GenBank/DDBJ whole genome shotgun (WGS) entry which is preliminary data.</text>
</comment>
<dbReference type="Pfam" id="PF13540">
    <property type="entry name" value="RCC1_2"/>
    <property type="match status" value="1"/>
</dbReference>
<accession>A0A6A3GKE2</accession>
<dbReference type="EMBL" id="QXFV01010034">
    <property type="protein sequence ID" value="KAE8954248.1"/>
    <property type="molecule type" value="Genomic_DNA"/>
</dbReference>
<reference evidence="2 3" key="1">
    <citation type="submission" date="2018-09" db="EMBL/GenBank/DDBJ databases">
        <title>Genomic investigation of the strawberry pathogen Phytophthora fragariae indicates pathogenicity is determined by transcriptional variation in three key races.</title>
        <authorList>
            <person name="Adams T.M."/>
            <person name="Armitage A.D."/>
            <person name="Sobczyk M.K."/>
            <person name="Bates H.J."/>
            <person name="Dunwell J.M."/>
            <person name="Nellist C.F."/>
            <person name="Harrison R.J."/>
        </authorList>
    </citation>
    <scope>NUCLEOTIDE SEQUENCE [LARGE SCALE GENOMIC DNA]</scope>
    <source>
        <strain evidence="2 3">SCRP249</strain>
    </source>
</reference>
<feature type="region of interest" description="Disordered" evidence="1">
    <location>
        <begin position="137"/>
        <end position="210"/>
    </location>
</feature>
<dbReference type="Proteomes" id="UP000429607">
    <property type="component" value="Unassembled WGS sequence"/>
</dbReference>
<organism evidence="2 3">
    <name type="scientific">Phytophthora rubi</name>
    <dbReference type="NCBI Taxonomy" id="129364"/>
    <lineage>
        <taxon>Eukaryota</taxon>
        <taxon>Sar</taxon>
        <taxon>Stramenopiles</taxon>
        <taxon>Oomycota</taxon>
        <taxon>Peronosporomycetes</taxon>
        <taxon>Peronosporales</taxon>
        <taxon>Peronosporaceae</taxon>
        <taxon>Phytophthora</taxon>
    </lineage>
</organism>
<feature type="non-terminal residue" evidence="2">
    <location>
        <position position="269"/>
    </location>
</feature>
<name>A0A6A3GKE2_9STRA</name>